<evidence type="ECO:0000313" key="3">
    <source>
        <dbReference type="Proteomes" id="UP000068603"/>
    </source>
</evidence>
<sequence>MAILALPQLKRAWRCDPDAPENRAHFATSIETKTTYALCYVGLLAFLALMTSGVHDMLRAVHSAS</sequence>
<feature type="transmembrane region" description="Helical" evidence="1">
    <location>
        <begin position="35"/>
        <end position="54"/>
    </location>
</feature>
<protein>
    <submittedName>
        <fullName evidence="2">Uncharacterized protein</fullName>
    </submittedName>
</protein>
<dbReference type="EMBL" id="LPHB01000055">
    <property type="protein sequence ID" value="KWA59314.1"/>
    <property type="molecule type" value="Genomic_DNA"/>
</dbReference>
<dbReference type="AlphaFoldDB" id="A0A119U9A3"/>
<evidence type="ECO:0000256" key="1">
    <source>
        <dbReference type="SAM" id="Phobius"/>
    </source>
</evidence>
<organism evidence="2">
    <name type="scientific">Burkholderia stagnalis</name>
    <dbReference type="NCBI Taxonomy" id="1503054"/>
    <lineage>
        <taxon>Bacteria</taxon>
        <taxon>Pseudomonadati</taxon>
        <taxon>Pseudomonadota</taxon>
        <taxon>Betaproteobacteria</taxon>
        <taxon>Burkholderiales</taxon>
        <taxon>Burkholderiaceae</taxon>
        <taxon>Burkholderia</taxon>
        <taxon>Burkholderia cepacia complex</taxon>
    </lineage>
</organism>
<keyword evidence="1" id="KW-1133">Transmembrane helix</keyword>
<accession>A0A119U9A3</accession>
<proteinExistence type="predicted"/>
<name>A0A119U9A3_9BURK</name>
<comment type="caution">
    <text evidence="2">The sequence shown here is derived from an EMBL/GenBank/DDBJ whole genome shotgun (WGS) entry which is preliminary data.</text>
</comment>
<dbReference type="STRING" id="1503054.WT74_31475"/>
<reference evidence="2 3" key="1">
    <citation type="submission" date="2015-11" db="EMBL/GenBank/DDBJ databases">
        <title>Expanding the genomic diversity of Burkholderia species for the development of highly accurate diagnostics.</title>
        <authorList>
            <person name="Sahl J."/>
            <person name="Keim P."/>
            <person name="Wagner D."/>
        </authorList>
    </citation>
    <scope>NUCLEOTIDE SEQUENCE [LARGE SCALE GENOMIC DNA]</scope>
    <source>
        <strain evidence="2 3">MSMB1960WGS</strain>
    </source>
</reference>
<dbReference type="Proteomes" id="UP000068603">
    <property type="component" value="Unassembled WGS sequence"/>
</dbReference>
<evidence type="ECO:0000313" key="2">
    <source>
        <dbReference type="EMBL" id="KWA59314.1"/>
    </source>
</evidence>
<keyword evidence="1" id="KW-0472">Membrane</keyword>
<gene>
    <name evidence="2" type="ORF">WT44_00755</name>
</gene>
<keyword evidence="1" id="KW-0812">Transmembrane</keyword>